<comment type="caution">
    <text evidence="6">The sequence shown here is derived from an EMBL/GenBank/DDBJ whole genome shotgun (WGS) entry which is preliminary data.</text>
</comment>
<dbReference type="Proteomes" id="UP000664795">
    <property type="component" value="Unassembled WGS sequence"/>
</dbReference>
<keyword evidence="4 5" id="KW-0472">Membrane</keyword>
<evidence type="ECO:0000256" key="1">
    <source>
        <dbReference type="ARBA" id="ARBA00004141"/>
    </source>
</evidence>
<evidence type="ECO:0000256" key="5">
    <source>
        <dbReference type="SAM" id="Phobius"/>
    </source>
</evidence>
<keyword evidence="3 5" id="KW-1133">Transmembrane helix</keyword>
<feature type="transmembrane region" description="Helical" evidence="5">
    <location>
        <begin position="76"/>
        <end position="95"/>
    </location>
</feature>
<dbReference type="GO" id="GO:0016020">
    <property type="term" value="C:membrane"/>
    <property type="evidence" value="ECO:0007669"/>
    <property type="project" value="UniProtKB-SubCell"/>
</dbReference>
<evidence type="ECO:0000256" key="4">
    <source>
        <dbReference type="ARBA" id="ARBA00023136"/>
    </source>
</evidence>
<reference evidence="6 7" key="1">
    <citation type="submission" date="2021-03" db="EMBL/GenBank/DDBJ databases">
        <title>Fibrella sp. HMF5036 genome sequencing and assembly.</title>
        <authorList>
            <person name="Kang H."/>
            <person name="Kim H."/>
            <person name="Bae S."/>
            <person name="Joh K."/>
        </authorList>
    </citation>
    <scope>NUCLEOTIDE SEQUENCE [LARGE SCALE GENOMIC DNA]</scope>
    <source>
        <strain evidence="6 7">HMF5036</strain>
    </source>
</reference>
<evidence type="ECO:0000313" key="6">
    <source>
        <dbReference type="EMBL" id="MBO0931093.1"/>
    </source>
</evidence>
<protein>
    <submittedName>
        <fullName evidence="6">Uncharacterized protein</fullName>
    </submittedName>
</protein>
<organism evidence="6 7">
    <name type="scientific">Fibrella aquatilis</name>
    <dbReference type="NCBI Taxonomy" id="2817059"/>
    <lineage>
        <taxon>Bacteria</taxon>
        <taxon>Pseudomonadati</taxon>
        <taxon>Bacteroidota</taxon>
        <taxon>Cytophagia</taxon>
        <taxon>Cytophagales</taxon>
        <taxon>Spirosomataceae</taxon>
        <taxon>Fibrella</taxon>
    </lineage>
</organism>
<dbReference type="AlphaFoldDB" id="A0A939G4K5"/>
<evidence type="ECO:0000256" key="3">
    <source>
        <dbReference type="ARBA" id="ARBA00022989"/>
    </source>
</evidence>
<name>A0A939G4K5_9BACT</name>
<dbReference type="EMBL" id="JAFMYU010000005">
    <property type="protein sequence ID" value="MBO0931093.1"/>
    <property type="molecule type" value="Genomic_DNA"/>
</dbReference>
<dbReference type="PANTHER" id="PTHR42038">
    <property type="match status" value="1"/>
</dbReference>
<sequence>MNQAFINTVDYTTLELILFGAGCFLWIVVYYFTLRNIFRHQFVDIPVVTITGNIVWEFLWSWVFVTNMGALFMWGYRVWFFMDCLIVYGAFRYGYKQISIPSLTRIAPWLVAFGIVCWAPVLYYYIKIYDAPISHIGAYSGYILNVMISATYIPLALRLNNWTLFSYSSSWAKAIGNLLINVFCFLHFTDGFLLSLCVLTTIFDVVFLYSFVEARRQLANNTRKATPT</sequence>
<feature type="transmembrane region" description="Helical" evidence="5">
    <location>
        <begin position="138"/>
        <end position="157"/>
    </location>
</feature>
<gene>
    <name evidence="6" type="ORF">J2I48_08825</name>
</gene>
<dbReference type="RefSeq" id="WP_207335050.1">
    <property type="nucleotide sequence ID" value="NZ_JAFMYU010000005.1"/>
</dbReference>
<evidence type="ECO:0000313" key="7">
    <source>
        <dbReference type="Proteomes" id="UP000664795"/>
    </source>
</evidence>
<keyword evidence="2 5" id="KW-0812">Transmembrane</keyword>
<dbReference type="InterPro" id="IPR039020">
    <property type="entry name" value="PaxB-like"/>
</dbReference>
<evidence type="ECO:0000256" key="2">
    <source>
        <dbReference type="ARBA" id="ARBA00022692"/>
    </source>
</evidence>
<feature type="transmembrane region" description="Helical" evidence="5">
    <location>
        <begin position="107"/>
        <end position="126"/>
    </location>
</feature>
<comment type="subcellular location">
    <subcellularLocation>
        <location evidence="1">Membrane</location>
        <topology evidence="1">Multi-pass membrane protein</topology>
    </subcellularLocation>
</comment>
<feature type="transmembrane region" description="Helical" evidence="5">
    <location>
        <begin position="45"/>
        <end position="64"/>
    </location>
</feature>
<dbReference type="Pfam" id="PF25129">
    <property type="entry name" value="Pyr4-TMTC"/>
    <property type="match status" value="1"/>
</dbReference>
<dbReference type="GO" id="GO:0016829">
    <property type="term" value="F:lyase activity"/>
    <property type="evidence" value="ECO:0007669"/>
    <property type="project" value="InterPro"/>
</dbReference>
<accession>A0A939G4K5</accession>
<proteinExistence type="predicted"/>
<feature type="transmembrane region" description="Helical" evidence="5">
    <location>
        <begin position="16"/>
        <end position="33"/>
    </location>
</feature>
<keyword evidence="7" id="KW-1185">Reference proteome</keyword>
<feature type="transmembrane region" description="Helical" evidence="5">
    <location>
        <begin position="192"/>
        <end position="212"/>
    </location>
</feature>
<dbReference type="PANTHER" id="PTHR42038:SF2">
    <property type="entry name" value="TERPENE CYCLASE AUSL"/>
    <property type="match status" value="1"/>
</dbReference>